<dbReference type="AlphaFoldDB" id="A0AAN6SME4"/>
<evidence type="ECO:0000313" key="2">
    <source>
        <dbReference type="Proteomes" id="UP001303115"/>
    </source>
</evidence>
<name>A0AAN6SME4_9PEZI</name>
<comment type="caution">
    <text evidence="1">The sequence shown here is derived from an EMBL/GenBank/DDBJ whole genome shotgun (WGS) entry which is preliminary data.</text>
</comment>
<keyword evidence="2" id="KW-1185">Reference proteome</keyword>
<organism evidence="1 2">
    <name type="scientific">Parachaetomium inaequale</name>
    <dbReference type="NCBI Taxonomy" id="2588326"/>
    <lineage>
        <taxon>Eukaryota</taxon>
        <taxon>Fungi</taxon>
        <taxon>Dikarya</taxon>
        <taxon>Ascomycota</taxon>
        <taxon>Pezizomycotina</taxon>
        <taxon>Sordariomycetes</taxon>
        <taxon>Sordariomycetidae</taxon>
        <taxon>Sordariales</taxon>
        <taxon>Chaetomiaceae</taxon>
        <taxon>Parachaetomium</taxon>
    </lineage>
</organism>
<reference evidence="2" key="1">
    <citation type="journal article" date="2023" name="Mol. Phylogenet. Evol.">
        <title>Genome-scale phylogeny and comparative genomics of the fungal order Sordariales.</title>
        <authorList>
            <person name="Hensen N."/>
            <person name="Bonometti L."/>
            <person name="Westerberg I."/>
            <person name="Brannstrom I.O."/>
            <person name="Guillou S."/>
            <person name="Cros-Aarteil S."/>
            <person name="Calhoun S."/>
            <person name="Haridas S."/>
            <person name="Kuo A."/>
            <person name="Mondo S."/>
            <person name="Pangilinan J."/>
            <person name="Riley R."/>
            <person name="LaButti K."/>
            <person name="Andreopoulos B."/>
            <person name="Lipzen A."/>
            <person name="Chen C."/>
            <person name="Yan M."/>
            <person name="Daum C."/>
            <person name="Ng V."/>
            <person name="Clum A."/>
            <person name="Steindorff A."/>
            <person name="Ohm R.A."/>
            <person name="Martin F."/>
            <person name="Silar P."/>
            <person name="Natvig D.O."/>
            <person name="Lalanne C."/>
            <person name="Gautier V."/>
            <person name="Ament-Velasquez S.L."/>
            <person name="Kruys A."/>
            <person name="Hutchinson M.I."/>
            <person name="Powell A.J."/>
            <person name="Barry K."/>
            <person name="Miller A.N."/>
            <person name="Grigoriev I.V."/>
            <person name="Debuchy R."/>
            <person name="Gladieux P."/>
            <person name="Hiltunen Thoren M."/>
            <person name="Johannesson H."/>
        </authorList>
    </citation>
    <scope>NUCLEOTIDE SEQUENCE [LARGE SCALE GENOMIC DNA]</scope>
    <source>
        <strain evidence="2">CBS 284.82</strain>
    </source>
</reference>
<evidence type="ECO:0000313" key="1">
    <source>
        <dbReference type="EMBL" id="KAK4032638.1"/>
    </source>
</evidence>
<proteinExistence type="predicted"/>
<accession>A0AAN6SME4</accession>
<protein>
    <submittedName>
        <fullName evidence="1">Uncharacterized protein</fullName>
    </submittedName>
</protein>
<dbReference type="EMBL" id="MU854588">
    <property type="protein sequence ID" value="KAK4032638.1"/>
    <property type="molecule type" value="Genomic_DNA"/>
</dbReference>
<gene>
    <name evidence="1" type="ORF">C8A01DRAFT_40915</name>
</gene>
<dbReference type="Proteomes" id="UP001303115">
    <property type="component" value="Unassembled WGS sequence"/>
</dbReference>
<sequence>MAPSPIWRTLPADITEHILSILVSAHFHTDPAYTWTSLRHLSAHQKRVIEHRFARFWLPRLGITLYAGVRHKIEYALDQTAPTFDGIHVNGGDTAVFAVQRQVHNPLLSVSQDSKPGRLAARYLRRAWEQYDPAAHRNITVRLGEGFLSGGCRGGYILNDTDLPGLEVLADNKIRFCWKGAVDELLWEEMYMRRVGEAMFIEACNEWCTKNPHDAAAEGEEPRLPPRRIQLKIWRCRVQAARRVAAFKHRVARSNATARPIQLKFGATSQRLHKQEPDPEALEAVKKWECCSSCSRWQTPDIFEVLEVEESVVPRLGVFQTWLRQRFQDDGKEGQDSHRVGLDTIVGLYSDEFAWRAWLVNTSGQGHEDGLDDVQLYMYQQRHRRLDTGLDAVLLGTEKVRWEQAP</sequence>